<gene>
    <name evidence="8" type="ORF">JFN88_07670</name>
</gene>
<evidence type="ECO:0000259" key="7">
    <source>
        <dbReference type="PROSITE" id="PS51900"/>
    </source>
</evidence>
<comment type="similarity">
    <text evidence="1">Belongs to the 'phage' integrase family.</text>
</comment>
<dbReference type="CDD" id="cd01189">
    <property type="entry name" value="INT_ICEBs1_C_like"/>
    <property type="match status" value="1"/>
</dbReference>
<proteinExistence type="inferred from homology"/>
<evidence type="ECO:0000313" key="9">
    <source>
        <dbReference type="Proteomes" id="UP000640274"/>
    </source>
</evidence>
<dbReference type="Pfam" id="PF14659">
    <property type="entry name" value="Phage_int_SAM_3"/>
    <property type="match status" value="1"/>
</dbReference>
<dbReference type="PROSITE" id="PS51898">
    <property type="entry name" value="TYR_RECOMBINASE"/>
    <property type="match status" value="1"/>
</dbReference>
<dbReference type="InterPro" id="IPR013762">
    <property type="entry name" value="Integrase-like_cat_sf"/>
</dbReference>
<dbReference type="AlphaFoldDB" id="A0A934J3X7"/>
<dbReference type="Pfam" id="PF00589">
    <property type="entry name" value="Phage_integrase"/>
    <property type="match status" value="1"/>
</dbReference>
<dbReference type="Gene3D" id="1.10.150.130">
    <property type="match status" value="1"/>
</dbReference>
<dbReference type="PANTHER" id="PTHR30629:SF2">
    <property type="entry name" value="PROPHAGE INTEGRASE INTS-RELATED"/>
    <property type="match status" value="1"/>
</dbReference>
<dbReference type="InterPro" id="IPR044068">
    <property type="entry name" value="CB"/>
</dbReference>
<dbReference type="Proteomes" id="UP000640274">
    <property type="component" value="Unassembled WGS sequence"/>
</dbReference>
<keyword evidence="3 5" id="KW-0238">DNA-binding</keyword>
<evidence type="ECO:0000256" key="2">
    <source>
        <dbReference type="ARBA" id="ARBA00022908"/>
    </source>
</evidence>
<dbReference type="RefSeq" id="WP_199018735.1">
    <property type="nucleotide sequence ID" value="NZ_JAELUP010000020.1"/>
</dbReference>
<dbReference type="InterPro" id="IPR010998">
    <property type="entry name" value="Integrase_recombinase_N"/>
</dbReference>
<evidence type="ECO:0000256" key="1">
    <source>
        <dbReference type="ARBA" id="ARBA00008857"/>
    </source>
</evidence>
<sequence length="391" mass="45379">MANIVKRGKDSWRLTVNCGKDAEGKYIRHTKTVKCRTKREAESEYAKFKMEIETGQYIKPQRMTFSAFMEEWREKYANEHLAERTLYTYDSNLKLRILPTFGHYRMEDITPLLIADYLKSLGKTGGRKDGKDGSLSSGSVQYNHRILKNIFSRAVEWEVIKRNPVAPVQKPKVSYKDVLPYDETEVKTLMQALEKEPIHWQVMVKLAIHTGLRRGELLALEWRHVDWDRGHIEVQQSVSSTTAGVAKVKEPKTKKSRRKVGLSAAMLELLREYQRHQAEERNAIEDWQGGDKLFIFAHPDGKAFHHERPYQWFRIFLKKNRLRYIRFHDLRHTAATLLINQGVHAKVIAERLGHGDITTTMNIYGHALQAADKDAANKVSDILFLPARKTK</sequence>
<dbReference type="GO" id="GO:0015074">
    <property type="term" value="P:DNA integration"/>
    <property type="evidence" value="ECO:0007669"/>
    <property type="project" value="UniProtKB-KW"/>
</dbReference>
<dbReference type="GO" id="GO:0003677">
    <property type="term" value="F:DNA binding"/>
    <property type="evidence" value="ECO:0007669"/>
    <property type="project" value="UniProtKB-UniRule"/>
</dbReference>
<dbReference type="InterPro" id="IPR050808">
    <property type="entry name" value="Phage_Integrase"/>
</dbReference>
<comment type="caution">
    <text evidence="8">The sequence shown here is derived from an EMBL/GenBank/DDBJ whole genome shotgun (WGS) entry which is preliminary data.</text>
</comment>
<dbReference type="PANTHER" id="PTHR30629">
    <property type="entry name" value="PROPHAGE INTEGRASE"/>
    <property type="match status" value="1"/>
</dbReference>
<dbReference type="InterPro" id="IPR004107">
    <property type="entry name" value="Integrase_SAM-like_N"/>
</dbReference>
<feature type="domain" description="Core-binding (CB)" evidence="7">
    <location>
        <begin position="63"/>
        <end position="155"/>
    </location>
</feature>
<name>A0A934J3X7_9BACL</name>
<organism evidence="8 9">
    <name type="scientific">Paenibacillus roseus</name>
    <dbReference type="NCBI Taxonomy" id="2798579"/>
    <lineage>
        <taxon>Bacteria</taxon>
        <taxon>Bacillati</taxon>
        <taxon>Bacillota</taxon>
        <taxon>Bacilli</taxon>
        <taxon>Bacillales</taxon>
        <taxon>Paenibacillaceae</taxon>
        <taxon>Paenibacillus</taxon>
    </lineage>
</organism>
<dbReference type="PROSITE" id="PS51900">
    <property type="entry name" value="CB"/>
    <property type="match status" value="1"/>
</dbReference>
<keyword evidence="4" id="KW-0233">DNA recombination</keyword>
<dbReference type="GO" id="GO:0006310">
    <property type="term" value="P:DNA recombination"/>
    <property type="evidence" value="ECO:0007669"/>
    <property type="project" value="UniProtKB-KW"/>
</dbReference>
<feature type="domain" description="Tyr recombinase" evidence="6">
    <location>
        <begin position="174"/>
        <end position="377"/>
    </location>
</feature>
<evidence type="ECO:0000256" key="5">
    <source>
        <dbReference type="PROSITE-ProRule" id="PRU01248"/>
    </source>
</evidence>
<dbReference type="InterPro" id="IPR002104">
    <property type="entry name" value="Integrase_catalytic"/>
</dbReference>
<protein>
    <submittedName>
        <fullName evidence="8">Site-specific integrase</fullName>
    </submittedName>
</protein>
<dbReference type="SUPFAM" id="SSF56349">
    <property type="entry name" value="DNA breaking-rejoining enzymes"/>
    <property type="match status" value="1"/>
</dbReference>
<dbReference type="Gene3D" id="1.10.443.10">
    <property type="entry name" value="Intergrase catalytic core"/>
    <property type="match status" value="1"/>
</dbReference>
<evidence type="ECO:0000256" key="4">
    <source>
        <dbReference type="ARBA" id="ARBA00023172"/>
    </source>
</evidence>
<reference evidence="8" key="1">
    <citation type="submission" date="2020-12" db="EMBL/GenBank/DDBJ databases">
        <authorList>
            <person name="Huq M.A."/>
        </authorList>
    </citation>
    <scope>NUCLEOTIDE SEQUENCE</scope>
    <source>
        <strain evidence="8">MAHUQ-46</strain>
    </source>
</reference>
<keyword evidence="9" id="KW-1185">Reference proteome</keyword>
<keyword evidence="2" id="KW-0229">DNA integration</keyword>
<evidence type="ECO:0000259" key="6">
    <source>
        <dbReference type="PROSITE" id="PS51898"/>
    </source>
</evidence>
<evidence type="ECO:0000313" key="8">
    <source>
        <dbReference type="EMBL" id="MBJ6361189.1"/>
    </source>
</evidence>
<dbReference type="EMBL" id="JAELUP010000020">
    <property type="protein sequence ID" value="MBJ6361189.1"/>
    <property type="molecule type" value="Genomic_DNA"/>
</dbReference>
<evidence type="ECO:0000256" key="3">
    <source>
        <dbReference type="ARBA" id="ARBA00023125"/>
    </source>
</evidence>
<accession>A0A934J3X7</accession>
<dbReference type="InterPro" id="IPR011010">
    <property type="entry name" value="DNA_brk_join_enz"/>
</dbReference>